<proteinExistence type="predicted"/>
<evidence type="ECO:0008006" key="3">
    <source>
        <dbReference type="Google" id="ProtNLM"/>
    </source>
</evidence>
<dbReference type="InterPro" id="IPR029061">
    <property type="entry name" value="THDP-binding"/>
</dbReference>
<organism evidence="1 2">
    <name type="scientific">Lactococcus garvieae</name>
    <dbReference type="NCBI Taxonomy" id="1363"/>
    <lineage>
        <taxon>Bacteria</taxon>
        <taxon>Bacillati</taxon>
        <taxon>Bacillota</taxon>
        <taxon>Bacilli</taxon>
        <taxon>Lactobacillales</taxon>
        <taxon>Streptococcaceae</taxon>
        <taxon>Lactococcus</taxon>
    </lineage>
</organism>
<reference evidence="1 2" key="1">
    <citation type="submission" date="2020-06" db="EMBL/GenBank/DDBJ databases">
        <title>Draft genome sequence of Lactic acid bacteria from Okinawan-style tofu.</title>
        <authorList>
            <person name="Takara I."/>
            <person name="Ikematsu S."/>
        </authorList>
    </citation>
    <scope>NUCLEOTIDE SEQUENCE [LARGE SCALE GENOMIC DNA]</scope>
    <source>
        <strain evidence="2">lg38</strain>
    </source>
</reference>
<gene>
    <name evidence="1" type="ORF">ikelab_02200</name>
</gene>
<sequence>MGVHGFTVSKVEELDDVFAQAMKLVESGLPVLIDAKITDESPIPVERLQLDPKQYSQETIDAFKERFHAEKLQPFADYMEEEGLTEAGKATDLGGF</sequence>
<name>A0A6L2ZTA3_9LACT</name>
<accession>A0A6L2ZTA3</accession>
<dbReference type="SUPFAM" id="SSF52518">
    <property type="entry name" value="Thiamin diphosphate-binding fold (THDP-binding)"/>
    <property type="match status" value="1"/>
</dbReference>
<evidence type="ECO:0000313" key="2">
    <source>
        <dbReference type="Proteomes" id="UP000504756"/>
    </source>
</evidence>
<comment type="caution">
    <text evidence="1">The sequence shown here is derived from an EMBL/GenBank/DDBJ whole genome shotgun (WGS) entry which is preliminary data.</text>
</comment>
<dbReference type="Proteomes" id="UP000504756">
    <property type="component" value="Unassembled WGS sequence"/>
</dbReference>
<protein>
    <recommendedName>
        <fullName evidence="3">Pyruvate oxidase</fullName>
    </recommendedName>
</protein>
<dbReference type="AlphaFoldDB" id="A0A6L2ZTA3"/>
<dbReference type="Gene3D" id="1.10.10.940">
    <property type="match status" value="1"/>
</dbReference>
<dbReference type="EMBL" id="BLXU01000001">
    <property type="protein sequence ID" value="GFO50945.1"/>
    <property type="molecule type" value="Genomic_DNA"/>
</dbReference>
<dbReference type="Gene3D" id="3.40.50.970">
    <property type="match status" value="1"/>
</dbReference>
<evidence type="ECO:0000313" key="1">
    <source>
        <dbReference type="EMBL" id="GFO50945.1"/>
    </source>
</evidence>